<dbReference type="EMBL" id="JAKKPZ010000005">
    <property type="protein sequence ID" value="KAI1720939.1"/>
    <property type="molecule type" value="Genomic_DNA"/>
</dbReference>
<dbReference type="GO" id="GO:0005814">
    <property type="term" value="C:centriole"/>
    <property type="evidence" value="ECO:0007669"/>
    <property type="project" value="UniProtKB-SubCell"/>
</dbReference>
<dbReference type="AlphaFoldDB" id="A0AAD4R7F6"/>
<dbReference type="InterPro" id="IPR027918">
    <property type="entry name" value="HYLS1_C_dom"/>
</dbReference>
<evidence type="ECO:0000256" key="4">
    <source>
        <dbReference type="ARBA" id="ARBA00022490"/>
    </source>
</evidence>
<gene>
    <name evidence="10" type="ORF">DdX_05189</name>
</gene>
<dbReference type="GO" id="GO:0060271">
    <property type="term" value="P:cilium assembly"/>
    <property type="evidence" value="ECO:0007669"/>
    <property type="project" value="TreeGrafter"/>
</dbReference>
<keyword evidence="4" id="KW-0963">Cytoplasm</keyword>
<feature type="region of interest" description="Disordered" evidence="8">
    <location>
        <begin position="185"/>
        <end position="207"/>
    </location>
</feature>
<evidence type="ECO:0000313" key="10">
    <source>
        <dbReference type="EMBL" id="KAI1720939.1"/>
    </source>
</evidence>
<evidence type="ECO:0000256" key="3">
    <source>
        <dbReference type="ARBA" id="ARBA00010091"/>
    </source>
</evidence>
<evidence type="ECO:0000256" key="6">
    <source>
        <dbReference type="ARBA" id="ARBA00023212"/>
    </source>
</evidence>
<evidence type="ECO:0000256" key="5">
    <source>
        <dbReference type="ARBA" id="ARBA00022794"/>
    </source>
</evidence>
<evidence type="ECO:0000259" key="9">
    <source>
        <dbReference type="Pfam" id="PF15311"/>
    </source>
</evidence>
<keyword evidence="5" id="KW-0970">Cilium biogenesis/degradation</keyword>
<comment type="subcellular location">
    <subcellularLocation>
        <location evidence="2">Cell projection</location>
        <location evidence="2">Cilium</location>
    </subcellularLocation>
    <subcellularLocation>
        <location evidence="1">Cytoplasm</location>
        <location evidence="1">Cytoskeleton</location>
        <location evidence="1">Microtubule organizing center</location>
        <location evidence="1">Centrosome</location>
        <location evidence="1">Centriole</location>
    </subcellularLocation>
</comment>
<comment type="caution">
    <text evidence="10">The sequence shown here is derived from an EMBL/GenBank/DDBJ whole genome shotgun (WGS) entry which is preliminary data.</text>
</comment>
<dbReference type="PANTHER" id="PTHR34174">
    <property type="entry name" value="HYDROLETHALUS SYNDROME PROTEIN 1"/>
    <property type="match status" value="1"/>
</dbReference>
<comment type="similarity">
    <text evidence="3">Belongs to the HYLS1 family.</text>
</comment>
<keyword evidence="7" id="KW-0966">Cell projection</keyword>
<evidence type="ECO:0000256" key="7">
    <source>
        <dbReference type="ARBA" id="ARBA00023273"/>
    </source>
</evidence>
<dbReference type="Pfam" id="PF15311">
    <property type="entry name" value="HYLS1_C"/>
    <property type="match status" value="1"/>
</dbReference>
<feature type="compositionally biased region" description="Basic and acidic residues" evidence="8">
    <location>
        <begin position="77"/>
        <end position="86"/>
    </location>
</feature>
<dbReference type="Proteomes" id="UP001201812">
    <property type="component" value="Unassembled WGS sequence"/>
</dbReference>
<accession>A0AAD4R7F6</accession>
<feature type="domain" description="Centriolar and ciliogenesis-associated protein HYLS1 C-terminal" evidence="9">
    <location>
        <begin position="133"/>
        <end position="187"/>
    </location>
</feature>
<keyword evidence="6" id="KW-0206">Cytoskeleton</keyword>
<proteinExistence type="inferred from homology"/>
<evidence type="ECO:0000256" key="8">
    <source>
        <dbReference type="SAM" id="MobiDB-lite"/>
    </source>
</evidence>
<dbReference type="InterPro" id="IPR052319">
    <property type="entry name" value="Centriolar_ciliogenesis_assoc"/>
</dbReference>
<sequence length="207" mass="24502">MDNLLDEGYYGLQKVYEEIFRIKSLLEQDPEPDFSREAVMNNENLSDSDEFDGENFVTPLALRQKHRKWNSGGHNKQSQERSDYRFESPIGPTPRTVEDEQDEEDNRGDEAVECALEARDLREYYKQNAMRPTANIEPGRLPFRTDPVKLYEMYKETWKNERIPGESPHNKLRWEVRNMMKSQMDVTEARLVPTDQIQTKSKEAWKH</sequence>
<evidence type="ECO:0000313" key="11">
    <source>
        <dbReference type="Proteomes" id="UP001201812"/>
    </source>
</evidence>
<feature type="region of interest" description="Disordered" evidence="8">
    <location>
        <begin position="67"/>
        <end position="109"/>
    </location>
</feature>
<reference evidence="10" key="1">
    <citation type="submission" date="2022-01" db="EMBL/GenBank/DDBJ databases">
        <title>Genome Sequence Resource for Two Populations of Ditylenchus destructor, the Migratory Endoparasitic Phytonematode.</title>
        <authorList>
            <person name="Zhang H."/>
            <person name="Lin R."/>
            <person name="Xie B."/>
        </authorList>
    </citation>
    <scope>NUCLEOTIDE SEQUENCE</scope>
    <source>
        <strain evidence="10">BazhouSP</strain>
    </source>
</reference>
<evidence type="ECO:0000256" key="1">
    <source>
        <dbReference type="ARBA" id="ARBA00004114"/>
    </source>
</evidence>
<dbReference type="GO" id="GO:0097730">
    <property type="term" value="C:non-motile cilium"/>
    <property type="evidence" value="ECO:0007669"/>
    <property type="project" value="TreeGrafter"/>
</dbReference>
<keyword evidence="11" id="KW-1185">Reference proteome</keyword>
<evidence type="ECO:0000256" key="2">
    <source>
        <dbReference type="ARBA" id="ARBA00004138"/>
    </source>
</evidence>
<dbReference type="PANTHER" id="PTHR34174:SF1">
    <property type="entry name" value="CENTRIOLAR AND CILIOGENESIS-ASSOCIATED PROTEIN HYLS1"/>
    <property type="match status" value="1"/>
</dbReference>
<protein>
    <recommendedName>
        <fullName evidence="9">Centriolar and ciliogenesis-associated protein HYLS1 C-terminal domain-containing protein</fullName>
    </recommendedName>
</protein>
<name>A0AAD4R7F6_9BILA</name>
<organism evidence="10 11">
    <name type="scientific">Ditylenchus destructor</name>
    <dbReference type="NCBI Taxonomy" id="166010"/>
    <lineage>
        <taxon>Eukaryota</taxon>
        <taxon>Metazoa</taxon>
        <taxon>Ecdysozoa</taxon>
        <taxon>Nematoda</taxon>
        <taxon>Chromadorea</taxon>
        <taxon>Rhabditida</taxon>
        <taxon>Tylenchina</taxon>
        <taxon>Tylenchomorpha</taxon>
        <taxon>Sphaerularioidea</taxon>
        <taxon>Anguinidae</taxon>
        <taxon>Anguininae</taxon>
        <taxon>Ditylenchus</taxon>
    </lineage>
</organism>